<dbReference type="EMBL" id="JACSQQ010000021">
    <property type="protein sequence ID" value="MBD7951347.1"/>
    <property type="molecule type" value="Genomic_DNA"/>
</dbReference>
<proteinExistence type="predicted"/>
<evidence type="ECO:0000313" key="3">
    <source>
        <dbReference type="EMBL" id="MBD7951347.1"/>
    </source>
</evidence>
<dbReference type="Proteomes" id="UP000641803">
    <property type="component" value="Unassembled WGS sequence"/>
</dbReference>
<keyword evidence="4" id="KW-1185">Reference proteome</keyword>
<accession>A0ABR8RU79</accession>
<comment type="caution">
    <text evidence="3">The sequence shown here is derived from an EMBL/GenBank/DDBJ whole genome shotgun (WGS) entry which is preliminary data.</text>
</comment>
<evidence type="ECO:0000256" key="1">
    <source>
        <dbReference type="SAM" id="MobiDB-lite"/>
    </source>
</evidence>
<feature type="signal peptide" evidence="2">
    <location>
        <begin position="1"/>
        <end position="20"/>
    </location>
</feature>
<organism evidence="3 4">
    <name type="scientific">Oerskovia rustica</name>
    <dbReference type="NCBI Taxonomy" id="2762237"/>
    <lineage>
        <taxon>Bacteria</taxon>
        <taxon>Bacillati</taxon>
        <taxon>Actinomycetota</taxon>
        <taxon>Actinomycetes</taxon>
        <taxon>Micrococcales</taxon>
        <taxon>Cellulomonadaceae</taxon>
        <taxon>Oerskovia</taxon>
    </lineage>
</organism>
<evidence type="ECO:0000313" key="4">
    <source>
        <dbReference type="Proteomes" id="UP000641803"/>
    </source>
</evidence>
<feature type="chain" id="PRO_5045599690" evidence="2">
    <location>
        <begin position="21"/>
        <end position="210"/>
    </location>
</feature>
<sequence length="210" mass="21634">MRRGIAGLVAVGVVVGGCTAAPVPQETPLGEATLTIVVPEETGPSEVPLRSDGSVDSASPRSRDLLVGPLRPDGSTVAERLPGPTGAASLLGGLLTDDERFGAVRLDGSGTVLLAWHGDPPQEALAAVAEAYPDVLVRVEPLDVLPGELQGLAESLLGDDRWPQVRAVHVRDDLSSIVVQVGVEPNPLTLAARLTAEVGFPVEVEVAASR</sequence>
<reference evidence="3 4" key="1">
    <citation type="submission" date="2020-08" db="EMBL/GenBank/DDBJ databases">
        <title>A Genomic Blueprint of the Chicken Gut Microbiome.</title>
        <authorList>
            <person name="Gilroy R."/>
            <person name="Ravi A."/>
            <person name="Getino M."/>
            <person name="Pursley I."/>
            <person name="Horton D.L."/>
            <person name="Alikhan N.-F."/>
            <person name="Baker D."/>
            <person name="Gharbi K."/>
            <person name="Hall N."/>
            <person name="Watson M."/>
            <person name="Adriaenssens E.M."/>
            <person name="Foster-Nyarko E."/>
            <person name="Jarju S."/>
            <person name="Secka A."/>
            <person name="Antonio M."/>
            <person name="Oren A."/>
            <person name="Chaudhuri R."/>
            <person name="La Ragione R.M."/>
            <person name="Hildebrand F."/>
            <person name="Pallen M.J."/>
        </authorList>
    </citation>
    <scope>NUCLEOTIDE SEQUENCE [LARGE SCALE GENOMIC DNA]</scope>
    <source>
        <strain evidence="3 4">Sa4CUA1</strain>
    </source>
</reference>
<keyword evidence="2" id="KW-0732">Signal</keyword>
<feature type="region of interest" description="Disordered" evidence="1">
    <location>
        <begin position="40"/>
        <end position="64"/>
    </location>
</feature>
<gene>
    <name evidence="3" type="ORF">H9652_13150</name>
</gene>
<protein>
    <submittedName>
        <fullName evidence="3">Uncharacterized protein</fullName>
    </submittedName>
</protein>
<evidence type="ECO:0000256" key="2">
    <source>
        <dbReference type="SAM" id="SignalP"/>
    </source>
</evidence>
<dbReference type="RefSeq" id="WP_191796642.1">
    <property type="nucleotide sequence ID" value="NZ_JACSQQ010000021.1"/>
</dbReference>
<dbReference type="PROSITE" id="PS51257">
    <property type="entry name" value="PROKAR_LIPOPROTEIN"/>
    <property type="match status" value="1"/>
</dbReference>
<name>A0ABR8RU79_9CELL</name>